<reference evidence="2 3" key="1">
    <citation type="journal article" date="2014" name="Curr. Biol.">
        <title>The genome of the clonal raider ant Cerapachys biroi.</title>
        <authorList>
            <person name="Oxley P.R."/>
            <person name="Ji L."/>
            <person name="Fetter-Pruneda I."/>
            <person name="McKenzie S.K."/>
            <person name="Li C."/>
            <person name="Hu H."/>
            <person name="Zhang G."/>
            <person name="Kronauer D.J."/>
        </authorList>
    </citation>
    <scope>NUCLEOTIDE SEQUENCE [LARGE SCALE GENOMIC DNA]</scope>
</reference>
<dbReference type="Proteomes" id="UP000053097">
    <property type="component" value="Unassembled WGS sequence"/>
</dbReference>
<keyword evidence="3" id="KW-1185">Reference proteome</keyword>
<dbReference type="AlphaFoldDB" id="A0A026X2A5"/>
<evidence type="ECO:0000313" key="3">
    <source>
        <dbReference type="Proteomes" id="UP000053097"/>
    </source>
</evidence>
<name>A0A026X2A5_OOCBI</name>
<keyword evidence="1" id="KW-0812">Transmembrane</keyword>
<feature type="transmembrane region" description="Helical" evidence="1">
    <location>
        <begin position="16"/>
        <end position="36"/>
    </location>
</feature>
<dbReference type="EMBL" id="KK107026">
    <property type="protein sequence ID" value="EZA62193.1"/>
    <property type="molecule type" value="Genomic_DNA"/>
</dbReference>
<protein>
    <submittedName>
        <fullName evidence="2">Uncharacterized protein</fullName>
    </submittedName>
</protein>
<sequence>MNIRVCNNSNAVLVRLFRYCCLFVCFLVCCGGLMICDLSTNLINPRYSENTVLHSNALTSNGQPLEIHSSALRTSNGPPLDIFTDNHGTSIGRFVDY</sequence>
<gene>
    <name evidence="2" type="ORF">X777_02819</name>
</gene>
<accession>A0A026X2A5</accession>
<evidence type="ECO:0000313" key="2">
    <source>
        <dbReference type="EMBL" id="EZA62193.1"/>
    </source>
</evidence>
<evidence type="ECO:0000256" key="1">
    <source>
        <dbReference type="SAM" id="Phobius"/>
    </source>
</evidence>
<proteinExistence type="predicted"/>
<keyword evidence="1" id="KW-1133">Transmembrane helix</keyword>
<organism evidence="2 3">
    <name type="scientific">Ooceraea biroi</name>
    <name type="common">Clonal raider ant</name>
    <name type="synonym">Cerapachys biroi</name>
    <dbReference type="NCBI Taxonomy" id="2015173"/>
    <lineage>
        <taxon>Eukaryota</taxon>
        <taxon>Metazoa</taxon>
        <taxon>Ecdysozoa</taxon>
        <taxon>Arthropoda</taxon>
        <taxon>Hexapoda</taxon>
        <taxon>Insecta</taxon>
        <taxon>Pterygota</taxon>
        <taxon>Neoptera</taxon>
        <taxon>Endopterygota</taxon>
        <taxon>Hymenoptera</taxon>
        <taxon>Apocrita</taxon>
        <taxon>Aculeata</taxon>
        <taxon>Formicoidea</taxon>
        <taxon>Formicidae</taxon>
        <taxon>Dorylinae</taxon>
        <taxon>Ooceraea</taxon>
    </lineage>
</organism>
<keyword evidence="1" id="KW-0472">Membrane</keyword>